<feature type="domain" description="MRH" evidence="5">
    <location>
        <begin position="189"/>
        <end position="279"/>
    </location>
</feature>
<dbReference type="PROSITE" id="PS51914">
    <property type="entry name" value="MRH"/>
    <property type="match status" value="1"/>
</dbReference>
<feature type="region of interest" description="Disordered" evidence="4">
    <location>
        <begin position="100"/>
        <end position="166"/>
    </location>
</feature>
<dbReference type="AlphaFoldDB" id="A0A7S2PVU0"/>
<dbReference type="InterPro" id="IPR009011">
    <property type="entry name" value="Man6P_isomerase_rcpt-bd_dom_sf"/>
</dbReference>
<keyword evidence="3" id="KW-0175">Coiled coil</keyword>
<dbReference type="GO" id="GO:0017177">
    <property type="term" value="C:glucosidase II complex"/>
    <property type="evidence" value="ECO:0007669"/>
    <property type="project" value="TreeGrafter"/>
</dbReference>
<accession>A0A7S2PVU0</accession>
<dbReference type="InterPro" id="IPR039794">
    <property type="entry name" value="Gtb1-like"/>
</dbReference>
<feature type="compositionally biased region" description="Acidic residues" evidence="4">
    <location>
        <begin position="108"/>
        <end position="126"/>
    </location>
</feature>
<sequence>MGAAAVADAVDMDLADLQQAKEAAAAAAPAVAEDMRKEIEALKKTSEEQQRTIEALQADIARLKAQCAGAATAAAEGGDAPEGAKEKKVVSEYAKWMENAGSTPGAIEGEEPPAEDDLSDPDDDLGEGAFEAQKPVVAKPGDGKAPPASTEVAAAEGKVKEHKSKSEQLKKKLERLNDDAYLGYASLLDKCIEKHDGQYTYKLCFYDRASQDHVSLGNWKRFAGARLAEFTDGQMCPGGPARMLRVVFQCGGEDAVLDVSEPSRCVYEAHVSSPGACDADDAAALEKPPSKHPKDEL</sequence>
<evidence type="ECO:0000256" key="1">
    <source>
        <dbReference type="ARBA" id="ARBA00022729"/>
    </source>
</evidence>
<evidence type="ECO:0000259" key="5">
    <source>
        <dbReference type="PROSITE" id="PS51914"/>
    </source>
</evidence>
<dbReference type="Pfam" id="PF13015">
    <property type="entry name" value="PRKCSH_1"/>
    <property type="match status" value="1"/>
</dbReference>
<dbReference type="InterPro" id="IPR044865">
    <property type="entry name" value="MRH_dom"/>
</dbReference>
<dbReference type="EMBL" id="HBGW01072104">
    <property type="protein sequence ID" value="CAD9622372.1"/>
    <property type="molecule type" value="Transcribed_RNA"/>
</dbReference>
<organism evidence="6">
    <name type="scientific">Zooxanthella nutricula</name>
    <dbReference type="NCBI Taxonomy" id="1333877"/>
    <lineage>
        <taxon>Eukaryota</taxon>
        <taxon>Sar</taxon>
        <taxon>Alveolata</taxon>
        <taxon>Dinophyceae</taxon>
        <taxon>Peridiniales</taxon>
        <taxon>Peridiniales incertae sedis</taxon>
        <taxon>Zooxanthella</taxon>
    </lineage>
</organism>
<evidence type="ECO:0000256" key="4">
    <source>
        <dbReference type="SAM" id="MobiDB-lite"/>
    </source>
</evidence>
<dbReference type="PANTHER" id="PTHR12630:SF1">
    <property type="entry name" value="GLUCOSIDASE 2 SUBUNIT BETA"/>
    <property type="match status" value="1"/>
</dbReference>
<dbReference type="InterPro" id="IPR036607">
    <property type="entry name" value="PRKCSH"/>
</dbReference>
<dbReference type="GO" id="GO:0006491">
    <property type="term" value="P:N-glycan processing"/>
    <property type="evidence" value="ECO:0007669"/>
    <property type="project" value="TreeGrafter"/>
</dbReference>
<dbReference type="PANTHER" id="PTHR12630">
    <property type="entry name" value="N-LINKED OLIGOSACCHARIDE PROCESSING"/>
    <property type="match status" value="1"/>
</dbReference>
<dbReference type="SUPFAM" id="SSF50911">
    <property type="entry name" value="Mannose 6-phosphate receptor domain"/>
    <property type="match status" value="1"/>
</dbReference>
<feature type="compositionally biased region" description="Basic and acidic residues" evidence="4">
    <location>
        <begin position="288"/>
        <end position="297"/>
    </location>
</feature>
<keyword evidence="2" id="KW-1015">Disulfide bond</keyword>
<evidence type="ECO:0000256" key="2">
    <source>
        <dbReference type="ARBA" id="ARBA00023157"/>
    </source>
</evidence>
<protein>
    <recommendedName>
        <fullName evidence="5">MRH domain-containing protein</fullName>
    </recommendedName>
</protein>
<reference evidence="6" key="1">
    <citation type="submission" date="2021-01" db="EMBL/GenBank/DDBJ databases">
        <authorList>
            <person name="Corre E."/>
            <person name="Pelletier E."/>
            <person name="Niang G."/>
            <person name="Scheremetjew M."/>
            <person name="Finn R."/>
            <person name="Kale V."/>
            <person name="Holt S."/>
            <person name="Cochrane G."/>
            <person name="Meng A."/>
            <person name="Brown T."/>
            <person name="Cohen L."/>
        </authorList>
    </citation>
    <scope>NUCLEOTIDE SEQUENCE</scope>
    <source>
        <strain evidence="6">RCC3387</strain>
    </source>
</reference>
<feature type="coiled-coil region" evidence="3">
    <location>
        <begin position="32"/>
        <end position="73"/>
    </location>
</feature>
<name>A0A7S2PVU0_9DINO</name>
<gene>
    <name evidence="6" type="ORF">BRAN1462_LOCUS45946</name>
</gene>
<evidence type="ECO:0000256" key="3">
    <source>
        <dbReference type="SAM" id="Coils"/>
    </source>
</evidence>
<keyword evidence="1" id="KW-0732">Signal</keyword>
<proteinExistence type="predicted"/>
<evidence type="ECO:0000313" key="6">
    <source>
        <dbReference type="EMBL" id="CAD9622372.1"/>
    </source>
</evidence>
<dbReference type="Gene3D" id="2.70.130.10">
    <property type="entry name" value="Mannose-6-phosphate receptor binding domain"/>
    <property type="match status" value="1"/>
</dbReference>
<feature type="region of interest" description="Disordered" evidence="4">
    <location>
        <begin position="273"/>
        <end position="297"/>
    </location>
</feature>